<evidence type="ECO:0000313" key="3">
    <source>
        <dbReference type="Proteomes" id="UP000218022"/>
    </source>
</evidence>
<dbReference type="InterPro" id="IPR010982">
    <property type="entry name" value="Lambda_DNA-bd_dom_sf"/>
</dbReference>
<protein>
    <submittedName>
        <fullName evidence="2">Transcriptional regulator</fullName>
    </submittedName>
</protein>
<comment type="caution">
    <text evidence="2">The sequence shown here is derived from an EMBL/GenBank/DDBJ whole genome shotgun (WGS) entry which is preliminary data.</text>
</comment>
<proteinExistence type="predicted"/>
<accession>A0A2A4F2M0</accession>
<organism evidence="2 3">
    <name type="scientific">Paraburkholderia acidicola</name>
    <dbReference type="NCBI Taxonomy" id="1912599"/>
    <lineage>
        <taxon>Bacteria</taxon>
        <taxon>Pseudomonadati</taxon>
        <taxon>Pseudomonadota</taxon>
        <taxon>Betaproteobacteria</taxon>
        <taxon>Burkholderiales</taxon>
        <taxon>Burkholderiaceae</taxon>
        <taxon>Paraburkholderia</taxon>
    </lineage>
</organism>
<reference evidence="2 3" key="1">
    <citation type="submission" date="2017-01" db="EMBL/GenBank/DDBJ databases">
        <title>Whole-Genome Shotgun Sequencing of Two beta-Proteobacterial Species in Search of the Bulgecin Biosynthetic Cluster.</title>
        <authorList>
            <person name="Horsman M.E."/>
            <person name="Marous D.R."/>
            <person name="Li R."/>
            <person name="Oliver R.A."/>
            <person name="Byun B."/>
            <person name="Emrich S.J."/>
            <person name="Boggess B."/>
            <person name="Townsend C.A."/>
            <person name="Mobashery S."/>
        </authorList>
    </citation>
    <scope>NUCLEOTIDE SEQUENCE [LARGE SCALE GENOMIC DNA]</scope>
    <source>
        <strain evidence="2 3">ATCC 31363</strain>
    </source>
</reference>
<gene>
    <name evidence="2" type="ORF">BWP39_08575</name>
</gene>
<evidence type="ECO:0000313" key="2">
    <source>
        <dbReference type="EMBL" id="PCE26834.1"/>
    </source>
</evidence>
<dbReference type="Proteomes" id="UP000218022">
    <property type="component" value="Unassembled WGS sequence"/>
</dbReference>
<sequence>MNADRIAGPAGPLSAIIEAWAALQAQVPLKAVRSETDFQRMTRLASELNDHLQGDAQHPLADLLGVVTDLVGVWGTRHVVELPEAAPRDVLRHLLETHKLRQKDLSDIASPTVISDILAGRRAISKNVAKALAVRFHTDVARFL</sequence>
<feature type="domain" description="HTH cro/C1-type" evidence="1">
    <location>
        <begin position="91"/>
        <end position="143"/>
    </location>
</feature>
<dbReference type="InterPro" id="IPR001387">
    <property type="entry name" value="Cro/C1-type_HTH"/>
</dbReference>
<dbReference type="SMART" id="SM00530">
    <property type="entry name" value="HTH_XRE"/>
    <property type="match status" value="1"/>
</dbReference>
<dbReference type="PROSITE" id="PS50943">
    <property type="entry name" value="HTH_CROC1"/>
    <property type="match status" value="1"/>
</dbReference>
<dbReference type="Gene3D" id="1.10.260.40">
    <property type="entry name" value="lambda repressor-like DNA-binding domains"/>
    <property type="match status" value="1"/>
</dbReference>
<name>A0A2A4F2M0_9BURK</name>
<evidence type="ECO:0000259" key="1">
    <source>
        <dbReference type="PROSITE" id="PS50943"/>
    </source>
</evidence>
<dbReference type="AlphaFoldDB" id="A0A2A4F2M0"/>
<dbReference type="EMBL" id="MTZV01000003">
    <property type="protein sequence ID" value="PCE26834.1"/>
    <property type="molecule type" value="Genomic_DNA"/>
</dbReference>
<dbReference type="SUPFAM" id="SSF47413">
    <property type="entry name" value="lambda repressor-like DNA-binding domains"/>
    <property type="match status" value="1"/>
</dbReference>
<dbReference type="OrthoDB" id="9796786at2"/>
<dbReference type="GO" id="GO:0003677">
    <property type="term" value="F:DNA binding"/>
    <property type="evidence" value="ECO:0007669"/>
    <property type="project" value="InterPro"/>
</dbReference>
<dbReference type="RefSeq" id="WP_096719687.1">
    <property type="nucleotide sequence ID" value="NZ_MTZV01000003.1"/>
</dbReference>